<dbReference type="CDD" id="cd09332">
    <property type="entry name" value="LIM2_PINCH"/>
    <property type="match status" value="1"/>
</dbReference>
<dbReference type="InterPro" id="IPR047944">
    <property type="entry name" value="LIMS1/2-like_LIM1"/>
</dbReference>
<dbReference type="FunFam" id="2.10.110.10:FF:000017">
    <property type="entry name" value="Lim and senescent cell antigen-like-containing"/>
    <property type="match status" value="1"/>
</dbReference>
<dbReference type="SUPFAM" id="SSF57716">
    <property type="entry name" value="Glucocorticoid receptor-like (DNA-binding domain)"/>
    <property type="match status" value="5"/>
</dbReference>
<feature type="domain" description="LIM zinc-binding" evidence="6">
    <location>
        <begin position="252"/>
        <end position="312"/>
    </location>
</feature>
<keyword evidence="2" id="KW-0677">Repeat</keyword>
<dbReference type="Proteomes" id="UP000009022">
    <property type="component" value="Unassembled WGS sequence"/>
</dbReference>
<dbReference type="HOGENOM" id="CLU_001357_0_0_1"/>
<dbReference type="GO" id="GO:0005925">
    <property type="term" value="C:focal adhesion"/>
    <property type="evidence" value="ECO:0000318"/>
    <property type="project" value="GO_Central"/>
</dbReference>
<dbReference type="Pfam" id="PF00412">
    <property type="entry name" value="LIM"/>
    <property type="match status" value="5"/>
</dbReference>
<evidence type="ECO:0000313" key="8">
    <source>
        <dbReference type="Proteomes" id="UP000009022"/>
    </source>
</evidence>
<dbReference type="GO" id="GO:1900026">
    <property type="term" value="P:positive regulation of substrate adhesion-dependent cell spreading"/>
    <property type="evidence" value="ECO:0000318"/>
    <property type="project" value="GO_Central"/>
</dbReference>
<dbReference type="OMA" id="RYVCHKC"/>
<dbReference type="EMBL" id="DS985241">
    <property type="protein sequence ID" value="EDV28879.1"/>
    <property type="molecule type" value="Genomic_DNA"/>
</dbReference>
<accession>B3RM06</accession>
<evidence type="ECO:0000256" key="3">
    <source>
        <dbReference type="ARBA" id="ARBA00022833"/>
    </source>
</evidence>
<dbReference type="CTD" id="6749296"/>
<dbReference type="Gene3D" id="2.10.110.10">
    <property type="entry name" value="Cysteine Rich Protein"/>
    <property type="match status" value="5"/>
</dbReference>
<dbReference type="STRING" id="10228.B3RM06"/>
<reference evidence="7 8" key="1">
    <citation type="journal article" date="2008" name="Nature">
        <title>The Trichoplax genome and the nature of placozoans.</title>
        <authorList>
            <person name="Srivastava M."/>
            <person name="Begovic E."/>
            <person name="Chapman J."/>
            <person name="Putnam N.H."/>
            <person name="Hellsten U."/>
            <person name="Kawashima T."/>
            <person name="Kuo A."/>
            <person name="Mitros T."/>
            <person name="Salamov A."/>
            <person name="Carpenter M.L."/>
            <person name="Signorovitch A.Y."/>
            <person name="Moreno M.A."/>
            <person name="Kamm K."/>
            <person name="Grimwood J."/>
            <person name="Schmutz J."/>
            <person name="Shapiro H."/>
            <person name="Grigoriev I.V."/>
            <person name="Buss L.W."/>
            <person name="Schierwater B."/>
            <person name="Dellaporta S.L."/>
            <person name="Rokhsar D.S."/>
        </authorList>
    </citation>
    <scope>NUCLEOTIDE SEQUENCE [LARGE SCALE GENOMIC DNA]</scope>
    <source>
        <strain evidence="7 8">Grell-BS-1999</strain>
    </source>
</reference>
<dbReference type="KEGG" id="tad:TRIADDRAFT_18460"/>
<dbReference type="PROSITE" id="PS50023">
    <property type="entry name" value="LIM_DOMAIN_2"/>
    <property type="match status" value="5"/>
</dbReference>
<dbReference type="CDD" id="cd09331">
    <property type="entry name" value="LIM1_PINCH"/>
    <property type="match status" value="1"/>
</dbReference>
<dbReference type="GO" id="GO:0046872">
    <property type="term" value="F:metal ion binding"/>
    <property type="evidence" value="ECO:0007669"/>
    <property type="project" value="UniProtKB-KW"/>
</dbReference>
<dbReference type="GO" id="GO:2001046">
    <property type="term" value="P:positive regulation of integrin-mediated signaling pathway"/>
    <property type="evidence" value="ECO:0000318"/>
    <property type="project" value="GO_Central"/>
</dbReference>
<keyword evidence="8" id="KW-1185">Reference proteome</keyword>
<evidence type="ECO:0000256" key="1">
    <source>
        <dbReference type="ARBA" id="ARBA00022723"/>
    </source>
</evidence>
<gene>
    <name evidence="7" type="ORF">TRIADDRAFT_18460</name>
</gene>
<dbReference type="GeneID" id="6749296"/>
<dbReference type="CDD" id="cd09335">
    <property type="entry name" value="LIM5_PINCH"/>
    <property type="match status" value="1"/>
</dbReference>
<proteinExistence type="predicted"/>
<protein>
    <recommendedName>
        <fullName evidence="6">LIM zinc-binding domain-containing protein</fullName>
    </recommendedName>
</protein>
<dbReference type="PROSITE" id="PS00478">
    <property type="entry name" value="LIM_DOMAIN_1"/>
    <property type="match status" value="3"/>
</dbReference>
<evidence type="ECO:0000313" key="7">
    <source>
        <dbReference type="EMBL" id="EDV28879.1"/>
    </source>
</evidence>
<evidence type="ECO:0000256" key="2">
    <source>
        <dbReference type="ARBA" id="ARBA00022737"/>
    </source>
</evidence>
<sequence length="326" mass="37428">MSVLADANCAICRRKFDSNEKAFTSSGKVYHEQCFICCQCLQPFPDGIFFEHEGRKYCDYDFRILFAPVCGDCGEFISGRVIKALSRNWHPQCFRCEICKTSLADSGFVKSGNRALCRKCNAEEKQRKLNMTICKECNGIIEGSDFITINGQKAHIFHFDCYVCGKPLTSHGFEKDGKTYCLRCYDKMGVPICAACKRPITDVHIVAALGKSWHADHFACAKCEKPFHGRPHYEHNGLAYCETHYNQLFGEICFYCNQAIKSDKMIRAFRKHWCEDHFRCSSCGSQLTLKSKFFELDLRPLCKKCYDRFPSKLRKHLKTRMGKSGN</sequence>
<dbReference type="AlphaFoldDB" id="B3RM06"/>
<dbReference type="OrthoDB" id="20689at2759"/>
<dbReference type="GO" id="GO:0045216">
    <property type="term" value="P:cell-cell junction organization"/>
    <property type="evidence" value="ECO:0000318"/>
    <property type="project" value="GO_Central"/>
</dbReference>
<evidence type="ECO:0000256" key="5">
    <source>
        <dbReference type="PROSITE-ProRule" id="PRU00125"/>
    </source>
</evidence>
<dbReference type="FunCoup" id="B3RM06">
    <property type="interactions" value="77"/>
</dbReference>
<feature type="domain" description="LIM zinc-binding" evidence="6">
    <location>
        <begin position="7"/>
        <end position="67"/>
    </location>
</feature>
<dbReference type="GO" id="GO:0005911">
    <property type="term" value="C:cell-cell junction"/>
    <property type="evidence" value="ECO:0000318"/>
    <property type="project" value="GO_Central"/>
</dbReference>
<dbReference type="SMART" id="SM00132">
    <property type="entry name" value="LIM"/>
    <property type="match status" value="5"/>
</dbReference>
<evidence type="ECO:0000256" key="4">
    <source>
        <dbReference type="ARBA" id="ARBA00023038"/>
    </source>
</evidence>
<dbReference type="GO" id="GO:0005737">
    <property type="term" value="C:cytoplasm"/>
    <property type="evidence" value="ECO:0000318"/>
    <property type="project" value="GO_Central"/>
</dbReference>
<keyword evidence="1 5" id="KW-0479">Metal-binding</keyword>
<name>B3RM06_TRIAD</name>
<dbReference type="PANTHER" id="PTHR24210:SF0">
    <property type="entry name" value="LIM DOMAIN-CONTAINING PROTEIN"/>
    <property type="match status" value="1"/>
</dbReference>
<dbReference type="PANTHER" id="PTHR24210">
    <property type="entry name" value="LIM DOMAIN-CONTAINING PROTEIN"/>
    <property type="match status" value="1"/>
</dbReference>
<feature type="domain" description="LIM zinc-binding" evidence="6">
    <location>
        <begin position="132"/>
        <end position="190"/>
    </location>
</feature>
<dbReference type="PhylomeDB" id="B3RM06"/>
<dbReference type="GO" id="GO:0098609">
    <property type="term" value="P:cell-cell adhesion"/>
    <property type="evidence" value="ECO:0000318"/>
    <property type="project" value="GO_Central"/>
</dbReference>
<dbReference type="InterPro" id="IPR017351">
    <property type="entry name" value="PINCH-1-4-like"/>
</dbReference>
<organism evidence="7 8">
    <name type="scientific">Trichoplax adhaerens</name>
    <name type="common">Trichoplax reptans</name>
    <dbReference type="NCBI Taxonomy" id="10228"/>
    <lineage>
        <taxon>Eukaryota</taxon>
        <taxon>Metazoa</taxon>
        <taxon>Placozoa</taxon>
        <taxon>Uniplacotomia</taxon>
        <taxon>Trichoplacea</taxon>
        <taxon>Trichoplacidae</taxon>
        <taxon>Trichoplax</taxon>
    </lineage>
</organism>
<dbReference type="CDD" id="cd09334">
    <property type="entry name" value="LIM4_PINCH"/>
    <property type="match status" value="1"/>
</dbReference>
<feature type="domain" description="LIM zinc-binding" evidence="6">
    <location>
        <begin position="68"/>
        <end position="127"/>
    </location>
</feature>
<keyword evidence="3 5" id="KW-0862">Zinc</keyword>
<dbReference type="RefSeq" id="XP_002108081.1">
    <property type="nucleotide sequence ID" value="XM_002108045.1"/>
</dbReference>
<feature type="domain" description="LIM zinc-binding" evidence="6">
    <location>
        <begin position="191"/>
        <end position="251"/>
    </location>
</feature>
<dbReference type="FunFam" id="2.10.110.10:FF:000092">
    <property type="entry name" value="LIM domain-containing protein"/>
    <property type="match status" value="1"/>
</dbReference>
<dbReference type="InterPro" id="IPR001781">
    <property type="entry name" value="Znf_LIM"/>
</dbReference>
<dbReference type="FunFam" id="2.10.110.10:FF:000154">
    <property type="entry name" value="LIM and senescent cell antigen-like-containing domain protein 1"/>
    <property type="match status" value="1"/>
</dbReference>
<dbReference type="InParanoid" id="B3RM06"/>
<keyword evidence="4 5" id="KW-0440">LIM domain</keyword>
<dbReference type="eggNOG" id="KOG2272">
    <property type="taxonomic scope" value="Eukaryota"/>
</dbReference>
<evidence type="ECO:0000259" key="6">
    <source>
        <dbReference type="PROSITE" id="PS50023"/>
    </source>
</evidence>